<evidence type="ECO:0000256" key="6">
    <source>
        <dbReference type="SAM" id="Phobius"/>
    </source>
</evidence>
<proteinExistence type="predicted"/>
<sequence length="361" mass="37453">MLILFGGAVVDRYSPRRVLMLTKYANTVLLGALAALVLAGQATLPLVAPIALAIGVASAFSIPAGTAILPHVLAPDHLAQANGMMMGMRQLSLLAGPLLAALLFALAGDGSGGMNHANGLGYAFAFDCFSFVFSAWALSKVTLRPVAAAPRQPIVRSVLAGLAQVWHDRMMRACFIYWAVCACITGSLMQVALPLLANSRMHGGASLGLLLGAHGTGTLLGMAATSIKGDLRVRNLGTTLLLVDAVIAALILPVAQLAATWQIALVNATIGALAGFMQVAVITWIQRRVPPVMLGRTMSIFMFILMGLAPLSAALTGWLMQYTGLSGMFTASGLLLAGAAALAYAFTPMRAMADAPATQRA</sequence>
<dbReference type="Gene3D" id="1.20.1250.20">
    <property type="entry name" value="MFS general substrate transporter like domains"/>
    <property type="match status" value="1"/>
</dbReference>
<keyword evidence="3 6" id="KW-0812">Transmembrane</keyword>
<keyword evidence="4 6" id="KW-1133">Transmembrane helix</keyword>
<evidence type="ECO:0000256" key="2">
    <source>
        <dbReference type="ARBA" id="ARBA00022475"/>
    </source>
</evidence>
<protein>
    <submittedName>
        <fullName evidence="7">MFS transporter</fullName>
    </submittedName>
</protein>
<evidence type="ECO:0000256" key="3">
    <source>
        <dbReference type="ARBA" id="ARBA00022692"/>
    </source>
</evidence>
<feature type="transmembrane region" description="Helical" evidence="6">
    <location>
        <begin position="325"/>
        <end position="346"/>
    </location>
</feature>
<name>A0ABT2D490_9BURK</name>
<comment type="caution">
    <text evidence="7">The sequence shown here is derived from an EMBL/GenBank/DDBJ whole genome shotgun (WGS) entry which is preliminary data.</text>
</comment>
<evidence type="ECO:0000313" key="7">
    <source>
        <dbReference type="EMBL" id="MCS0660200.1"/>
    </source>
</evidence>
<dbReference type="SUPFAM" id="SSF103473">
    <property type="entry name" value="MFS general substrate transporter"/>
    <property type="match status" value="1"/>
</dbReference>
<dbReference type="Pfam" id="PF07690">
    <property type="entry name" value="MFS_1"/>
    <property type="match status" value="1"/>
</dbReference>
<evidence type="ECO:0000256" key="4">
    <source>
        <dbReference type="ARBA" id="ARBA00022989"/>
    </source>
</evidence>
<feature type="transmembrane region" description="Helical" evidence="6">
    <location>
        <begin position="261"/>
        <end position="285"/>
    </location>
</feature>
<evidence type="ECO:0000313" key="8">
    <source>
        <dbReference type="Proteomes" id="UP001204621"/>
    </source>
</evidence>
<keyword evidence="8" id="KW-1185">Reference proteome</keyword>
<keyword evidence="5 6" id="KW-0472">Membrane</keyword>
<dbReference type="RefSeq" id="WP_258813388.1">
    <property type="nucleotide sequence ID" value="NZ_JANUGU010000007.1"/>
</dbReference>
<feature type="transmembrane region" description="Helical" evidence="6">
    <location>
        <begin position="203"/>
        <end position="224"/>
    </location>
</feature>
<accession>A0ABT2D490</accession>
<evidence type="ECO:0000256" key="5">
    <source>
        <dbReference type="ARBA" id="ARBA00023136"/>
    </source>
</evidence>
<dbReference type="PANTHER" id="PTHR23513:SF6">
    <property type="entry name" value="MAJOR FACILITATOR SUPERFAMILY ASSOCIATED DOMAIN-CONTAINING PROTEIN"/>
    <property type="match status" value="1"/>
</dbReference>
<feature type="transmembrane region" description="Helical" evidence="6">
    <location>
        <begin position="236"/>
        <end position="255"/>
    </location>
</feature>
<comment type="subcellular location">
    <subcellularLocation>
        <location evidence="1">Cell membrane</location>
        <topology evidence="1">Multi-pass membrane protein</topology>
    </subcellularLocation>
</comment>
<dbReference type="InterPro" id="IPR036259">
    <property type="entry name" value="MFS_trans_sf"/>
</dbReference>
<reference evidence="7 8" key="1">
    <citation type="submission" date="2022-08" db="EMBL/GenBank/DDBJ databases">
        <title>Reclassification of Massilia species as members of the genera Telluria, Duganella, Pseudoduganella, Mokoshia gen. nov. and Zemynaea gen. nov. using orthogonal and non-orthogonal genome-based approaches.</title>
        <authorList>
            <person name="Bowman J.P."/>
        </authorList>
    </citation>
    <scope>NUCLEOTIDE SEQUENCE [LARGE SCALE GENOMIC DNA]</scope>
    <source>
        <strain evidence="7 8">JCM 31606</strain>
    </source>
</reference>
<organism evidence="7 8">
    <name type="scientific">Massilia terrae</name>
    <dbReference type="NCBI Taxonomy" id="1811224"/>
    <lineage>
        <taxon>Bacteria</taxon>
        <taxon>Pseudomonadati</taxon>
        <taxon>Pseudomonadota</taxon>
        <taxon>Betaproteobacteria</taxon>
        <taxon>Burkholderiales</taxon>
        <taxon>Oxalobacteraceae</taxon>
        <taxon>Telluria group</taxon>
        <taxon>Massilia</taxon>
    </lineage>
</organism>
<dbReference type="InterPro" id="IPR011701">
    <property type="entry name" value="MFS"/>
</dbReference>
<feature type="transmembrane region" description="Helical" evidence="6">
    <location>
        <begin position="175"/>
        <end position="197"/>
    </location>
</feature>
<feature type="transmembrane region" description="Helical" evidence="6">
    <location>
        <begin position="297"/>
        <end position="319"/>
    </location>
</feature>
<feature type="transmembrane region" description="Helical" evidence="6">
    <location>
        <begin position="46"/>
        <end position="70"/>
    </location>
</feature>
<feature type="transmembrane region" description="Helical" evidence="6">
    <location>
        <begin position="120"/>
        <end position="138"/>
    </location>
</feature>
<dbReference type="Proteomes" id="UP001204621">
    <property type="component" value="Unassembled WGS sequence"/>
</dbReference>
<gene>
    <name evidence="7" type="ORF">NX778_19180</name>
</gene>
<dbReference type="EMBL" id="JANUGU010000007">
    <property type="protein sequence ID" value="MCS0660200.1"/>
    <property type="molecule type" value="Genomic_DNA"/>
</dbReference>
<feature type="transmembrane region" description="Helical" evidence="6">
    <location>
        <begin position="91"/>
        <end position="108"/>
    </location>
</feature>
<feature type="transmembrane region" description="Helical" evidence="6">
    <location>
        <begin position="21"/>
        <end position="40"/>
    </location>
</feature>
<evidence type="ECO:0000256" key="1">
    <source>
        <dbReference type="ARBA" id="ARBA00004651"/>
    </source>
</evidence>
<dbReference type="PANTHER" id="PTHR23513">
    <property type="entry name" value="INTEGRAL MEMBRANE EFFLUX PROTEIN-RELATED"/>
    <property type="match status" value="1"/>
</dbReference>
<keyword evidence="2" id="KW-1003">Cell membrane</keyword>